<accession>A0A140L4U5</accession>
<dbReference type="GO" id="GO:0052913">
    <property type="term" value="F:16S rRNA (guanine(966)-N(2))-methyltransferase activity"/>
    <property type="evidence" value="ECO:0007669"/>
    <property type="project" value="UniProtKB-EC"/>
</dbReference>
<evidence type="ECO:0000256" key="2">
    <source>
        <dbReference type="ARBA" id="ARBA00022679"/>
    </source>
</evidence>
<evidence type="ECO:0000313" key="4">
    <source>
        <dbReference type="Proteomes" id="UP000070427"/>
    </source>
</evidence>
<evidence type="ECO:0000256" key="1">
    <source>
        <dbReference type="ARBA" id="ARBA00022603"/>
    </source>
</evidence>
<dbReference type="SUPFAM" id="SSF53335">
    <property type="entry name" value="S-adenosyl-L-methionine-dependent methyltransferases"/>
    <property type="match status" value="1"/>
</dbReference>
<organism evidence="3 4">
    <name type="scientific">Fervidicola ferrireducens</name>
    <dbReference type="NCBI Taxonomy" id="520764"/>
    <lineage>
        <taxon>Bacteria</taxon>
        <taxon>Bacillati</taxon>
        <taxon>Bacillota</taxon>
        <taxon>Clostridia</taxon>
        <taxon>Thermosediminibacterales</taxon>
        <taxon>Thermosediminibacteraceae</taxon>
        <taxon>Fervidicola</taxon>
    </lineage>
</organism>
<evidence type="ECO:0000313" key="3">
    <source>
        <dbReference type="EMBL" id="KXG75570.1"/>
    </source>
</evidence>
<dbReference type="GO" id="GO:0003676">
    <property type="term" value="F:nucleic acid binding"/>
    <property type="evidence" value="ECO:0007669"/>
    <property type="project" value="InterPro"/>
</dbReference>
<dbReference type="Proteomes" id="UP000070427">
    <property type="component" value="Unassembled WGS sequence"/>
</dbReference>
<dbReference type="Gene3D" id="3.40.50.150">
    <property type="entry name" value="Vaccinia Virus protein VP39"/>
    <property type="match status" value="1"/>
</dbReference>
<sequence>MIMMRITGGMFRGRRIKSLPGESTRPTSDIVRESLFNILGEKIVNCSFLDIFAGTGSVGIEALSRGAEKAAFIEKSGFACRVIKENLDILGVSEKGIIIKSDFLKGLRKLENTNTTYDVIFLDPPYNKGYASNCLEVLTCSKLLKPGFIIVVQHSVSEIIKVPPKVTCYKEKRYGITRLSFFTGVK</sequence>
<proteinExistence type="predicted"/>
<dbReference type="PROSITE" id="PS00092">
    <property type="entry name" value="N6_MTASE"/>
    <property type="match status" value="1"/>
</dbReference>
<dbReference type="EMBL" id="LOED01000025">
    <property type="protein sequence ID" value="KXG75570.1"/>
    <property type="molecule type" value="Genomic_DNA"/>
</dbReference>
<dbReference type="PANTHER" id="PTHR43542:SF1">
    <property type="entry name" value="METHYLTRANSFERASE"/>
    <property type="match status" value="1"/>
</dbReference>
<dbReference type="InParanoid" id="A0A140L4U5"/>
<dbReference type="InterPro" id="IPR029063">
    <property type="entry name" value="SAM-dependent_MTases_sf"/>
</dbReference>
<keyword evidence="4" id="KW-1185">Reference proteome</keyword>
<dbReference type="InterPro" id="IPR004398">
    <property type="entry name" value="RNA_MeTrfase_RsmD"/>
</dbReference>
<dbReference type="FunCoup" id="A0A140L4U5">
    <property type="interactions" value="456"/>
</dbReference>
<dbReference type="PANTHER" id="PTHR43542">
    <property type="entry name" value="METHYLTRANSFERASE"/>
    <property type="match status" value="1"/>
</dbReference>
<dbReference type="Pfam" id="PF03602">
    <property type="entry name" value="Cons_hypoth95"/>
    <property type="match status" value="1"/>
</dbReference>
<dbReference type="EC" id="2.1.1.171" evidence="3"/>
<reference evidence="3 4" key="1">
    <citation type="submission" date="2015-12" db="EMBL/GenBank/DDBJ databases">
        <title>Draft genome sequnece of Fervidicola ferrireducens strain Y170.</title>
        <authorList>
            <person name="Patel B.K."/>
        </authorList>
    </citation>
    <scope>NUCLEOTIDE SEQUENCE [LARGE SCALE GENOMIC DNA]</scope>
    <source>
        <strain evidence="3 4">Y170</strain>
    </source>
</reference>
<dbReference type="PIRSF" id="PIRSF004553">
    <property type="entry name" value="CHP00095"/>
    <property type="match status" value="1"/>
</dbReference>
<dbReference type="PATRIC" id="fig|520764.3.peg.1988"/>
<comment type="caution">
    <text evidence="3">The sequence shown here is derived from an EMBL/GenBank/DDBJ whole genome shotgun (WGS) entry which is preliminary data.</text>
</comment>
<dbReference type="AlphaFoldDB" id="A0A140L4U5"/>
<keyword evidence="2 3" id="KW-0808">Transferase</keyword>
<dbReference type="STRING" id="520764.AN618_18480"/>
<gene>
    <name evidence="3" type="primary">rsmD</name>
    <name evidence="3" type="ORF">AN618_18480</name>
</gene>
<dbReference type="NCBIfam" id="TIGR00095">
    <property type="entry name" value="16S rRNA (guanine(966)-N(2))-methyltransferase RsmD"/>
    <property type="match status" value="1"/>
</dbReference>
<protein>
    <submittedName>
        <fullName evidence="3">Ribosomal RNA small subunit methyltransferase D</fullName>
        <ecNumber evidence="3">2.1.1.171</ecNumber>
    </submittedName>
</protein>
<dbReference type="CDD" id="cd02440">
    <property type="entry name" value="AdoMet_MTases"/>
    <property type="match status" value="1"/>
</dbReference>
<dbReference type="InterPro" id="IPR002052">
    <property type="entry name" value="DNA_methylase_N6_adenine_CS"/>
</dbReference>
<keyword evidence="1 3" id="KW-0489">Methyltransferase</keyword>
<name>A0A140L4U5_9FIRM</name>